<dbReference type="STRING" id="1423792.FD09_GL000362"/>
<dbReference type="EMBL" id="AZEC01000001">
    <property type="protein sequence ID" value="KRL14705.1"/>
    <property type="molecule type" value="Genomic_DNA"/>
</dbReference>
<evidence type="ECO:0000259" key="2">
    <source>
        <dbReference type="SMART" id="SM00226"/>
    </source>
</evidence>
<keyword evidence="4" id="KW-1185">Reference proteome</keyword>
<dbReference type="GO" id="GO:0046685">
    <property type="term" value="P:response to arsenic-containing substance"/>
    <property type="evidence" value="ECO:0007669"/>
    <property type="project" value="UniProtKB-KW"/>
</dbReference>
<dbReference type="CDD" id="cd16345">
    <property type="entry name" value="LMWP_ArsC"/>
    <property type="match status" value="1"/>
</dbReference>
<evidence type="ECO:0000313" key="4">
    <source>
        <dbReference type="Proteomes" id="UP000051330"/>
    </source>
</evidence>
<reference evidence="3 4" key="1">
    <citation type="journal article" date="2015" name="Genome Announc.">
        <title>Expanding the biotechnology potential of lactobacilli through comparative genomics of 213 strains and associated genera.</title>
        <authorList>
            <person name="Sun Z."/>
            <person name="Harris H.M."/>
            <person name="McCann A."/>
            <person name="Guo C."/>
            <person name="Argimon S."/>
            <person name="Zhang W."/>
            <person name="Yang X."/>
            <person name="Jeffery I.B."/>
            <person name="Cooney J.C."/>
            <person name="Kagawa T.F."/>
            <person name="Liu W."/>
            <person name="Song Y."/>
            <person name="Salvetti E."/>
            <person name="Wrobel A."/>
            <person name="Rasinkangas P."/>
            <person name="Parkhill J."/>
            <person name="Rea M.C."/>
            <person name="O'Sullivan O."/>
            <person name="Ritari J."/>
            <person name="Douillard F.P."/>
            <person name="Paul Ross R."/>
            <person name="Yang R."/>
            <person name="Briner A.E."/>
            <person name="Felis G.E."/>
            <person name="de Vos W.M."/>
            <person name="Barrangou R."/>
            <person name="Klaenhammer T.R."/>
            <person name="Caufield P.W."/>
            <person name="Cui Y."/>
            <person name="Zhang H."/>
            <person name="O'Toole P.W."/>
        </authorList>
    </citation>
    <scope>NUCLEOTIDE SEQUENCE [LARGE SCALE GENOMIC DNA]</scope>
    <source>
        <strain evidence="3 4">DSM 12744</strain>
    </source>
</reference>
<dbReference type="PANTHER" id="PTHR43428:SF1">
    <property type="entry name" value="ARSENATE REDUCTASE"/>
    <property type="match status" value="1"/>
</dbReference>
<dbReference type="Gene3D" id="3.40.50.2300">
    <property type="match status" value="1"/>
</dbReference>
<protein>
    <recommendedName>
        <fullName evidence="2">Phosphotyrosine protein phosphatase I domain-containing protein</fullName>
    </recommendedName>
</protein>
<keyword evidence="1" id="KW-0059">Arsenical resistance</keyword>
<dbReference type="Pfam" id="PF01451">
    <property type="entry name" value="LMWPc"/>
    <property type="match status" value="1"/>
</dbReference>
<gene>
    <name evidence="3" type="ORF">FD09_GL000362</name>
</gene>
<accession>A0A0R1N3J2</accession>
<dbReference type="InterPro" id="IPR023485">
    <property type="entry name" value="Ptyr_pPase"/>
</dbReference>
<feature type="domain" description="Phosphotyrosine protein phosphatase I" evidence="2">
    <location>
        <begin position="1"/>
        <end position="120"/>
    </location>
</feature>
<proteinExistence type="predicted"/>
<evidence type="ECO:0000256" key="1">
    <source>
        <dbReference type="ARBA" id="ARBA00022849"/>
    </source>
</evidence>
<evidence type="ECO:0000313" key="3">
    <source>
        <dbReference type="EMBL" id="KRL14705.1"/>
    </source>
</evidence>
<name>A0A0R1N3J2_9LACO</name>
<sequence>MAEGFAKAIFGADWRIASGGLEAQDLNPLAVKVMAEKGIDISNNKSTVIDRDYLSHSDFVVALSDVAWENFPPAPPSVQRLFWRIPDPATARGRDDAEVLPVYRLVRDAIQRRVFALKAAVG</sequence>
<dbReference type="AlphaFoldDB" id="A0A0R1N3J2"/>
<dbReference type="PATRIC" id="fig|1423792.3.peg.364"/>
<dbReference type="SUPFAM" id="SSF52788">
    <property type="entry name" value="Phosphotyrosine protein phosphatases I"/>
    <property type="match status" value="1"/>
</dbReference>
<dbReference type="SMART" id="SM00226">
    <property type="entry name" value="LMWPc"/>
    <property type="match status" value="1"/>
</dbReference>
<dbReference type="PANTHER" id="PTHR43428">
    <property type="entry name" value="ARSENATE REDUCTASE"/>
    <property type="match status" value="1"/>
</dbReference>
<comment type="caution">
    <text evidence="3">The sequence shown here is derived from an EMBL/GenBank/DDBJ whole genome shotgun (WGS) entry which is preliminary data.</text>
</comment>
<organism evidence="3 4">
    <name type="scientific">Schleiferilactobacillus perolens DSM 12744</name>
    <dbReference type="NCBI Taxonomy" id="1423792"/>
    <lineage>
        <taxon>Bacteria</taxon>
        <taxon>Bacillati</taxon>
        <taxon>Bacillota</taxon>
        <taxon>Bacilli</taxon>
        <taxon>Lactobacillales</taxon>
        <taxon>Lactobacillaceae</taxon>
        <taxon>Schleiferilactobacillus</taxon>
    </lineage>
</organism>
<dbReference type="Proteomes" id="UP000051330">
    <property type="component" value="Unassembled WGS sequence"/>
</dbReference>
<dbReference type="InterPro" id="IPR036196">
    <property type="entry name" value="Ptyr_pPase_sf"/>
</dbReference>